<comment type="caution">
    <text evidence="1">The sequence shown here is derived from an EMBL/GenBank/DDBJ whole genome shotgun (WGS) entry which is preliminary data.</text>
</comment>
<dbReference type="EMBL" id="CM041546">
    <property type="protein sequence ID" value="KAI3361391.1"/>
    <property type="molecule type" value="Genomic_DNA"/>
</dbReference>
<proteinExistence type="predicted"/>
<name>A0ACB8W0K7_9TELE</name>
<evidence type="ECO:0000313" key="2">
    <source>
        <dbReference type="Proteomes" id="UP000831701"/>
    </source>
</evidence>
<reference evidence="1" key="1">
    <citation type="submission" date="2022-04" db="EMBL/GenBank/DDBJ databases">
        <title>Jade perch genome.</title>
        <authorList>
            <person name="Chao B."/>
        </authorList>
    </citation>
    <scope>NUCLEOTIDE SEQUENCE</scope>
    <source>
        <strain evidence="1">CB-2022</strain>
    </source>
</reference>
<organism evidence="1 2">
    <name type="scientific">Scortum barcoo</name>
    <name type="common">barcoo grunter</name>
    <dbReference type="NCBI Taxonomy" id="214431"/>
    <lineage>
        <taxon>Eukaryota</taxon>
        <taxon>Metazoa</taxon>
        <taxon>Chordata</taxon>
        <taxon>Craniata</taxon>
        <taxon>Vertebrata</taxon>
        <taxon>Euteleostomi</taxon>
        <taxon>Actinopterygii</taxon>
        <taxon>Neopterygii</taxon>
        <taxon>Teleostei</taxon>
        <taxon>Neoteleostei</taxon>
        <taxon>Acanthomorphata</taxon>
        <taxon>Eupercaria</taxon>
        <taxon>Centrarchiformes</taxon>
        <taxon>Terapontoidei</taxon>
        <taxon>Terapontidae</taxon>
        <taxon>Scortum</taxon>
    </lineage>
</organism>
<evidence type="ECO:0000313" key="1">
    <source>
        <dbReference type="EMBL" id="KAI3361391.1"/>
    </source>
</evidence>
<dbReference type="Proteomes" id="UP000831701">
    <property type="component" value="Chromosome 16"/>
</dbReference>
<accession>A0ACB8W0K7</accession>
<protein>
    <submittedName>
        <fullName evidence="1">Uncharacterized protein</fullName>
    </submittedName>
</protein>
<gene>
    <name evidence="1" type="ORF">L3Q82_013553</name>
</gene>
<keyword evidence="2" id="KW-1185">Reference proteome</keyword>
<sequence>STAVIVVAATVLPAVTLCTPCRVTLGTDGNHIVGSARDVEDNRFDRDEVAECISSRLSHDSVCNEKYMKLESLVMVAELRTLDKLLDINGQCQPPSAHRHQQPEEPVQ</sequence>
<feature type="non-terminal residue" evidence="1">
    <location>
        <position position="1"/>
    </location>
</feature>